<evidence type="ECO:0000256" key="3">
    <source>
        <dbReference type="ARBA" id="ARBA00023027"/>
    </source>
</evidence>
<dbReference type="EMBL" id="CP002690">
    <property type="protein sequence ID" value="AEE14471.1"/>
    <property type="molecule type" value="Genomic_DNA"/>
</dbReference>
<comment type="similarity">
    <text evidence="1 4">Belongs to the UDP-glucose/GDP-mannose dehydrogenase family.</text>
</comment>
<dbReference type="Proteomes" id="UP000011765">
    <property type="component" value="Chromosome"/>
</dbReference>
<dbReference type="KEGG" id="tnr:Thena_0400"/>
<reference evidence="6 8" key="1">
    <citation type="submission" date="2011-04" db="EMBL/GenBank/DDBJ databases">
        <title>The complete genome of Thermodesulfobium narugense DSM 14796.</title>
        <authorList>
            <consortium name="US DOE Joint Genome Institute (JGI-PGF)"/>
            <person name="Lucas S."/>
            <person name="Han J."/>
            <person name="Lapidus A."/>
            <person name="Bruce D."/>
            <person name="Goodwin L."/>
            <person name="Pitluck S."/>
            <person name="Peters L."/>
            <person name="Kyrpides N."/>
            <person name="Mavromatis K."/>
            <person name="Pagani I."/>
            <person name="Ivanova N."/>
            <person name="Ovchinnikova G."/>
            <person name="Zhang X."/>
            <person name="Saunders L."/>
            <person name="Detter J.C."/>
            <person name="Tapia R."/>
            <person name="Han C."/>
            <person name="Land M."/>
            <person name="Hauser L."/>
            <person name="Markowitz V."/>
            <person name="Cheng J.-F."/>
            <person name="Hugenholtz P."/>
            <person name="Woyke T."/>
            <person name="Wu D."/>
            <person name="Spring S."/>
            <person name="Schroeder M."/>
            <person name="Brambilla E."/>
            <person name="Klenk H.-P."/>
            <person name="Eisen J.A."/>
        </authorList>
    </citation>
    <scope>NUCLEOTIDE SEQUENCE [LARGE SCALE GENOMIC DNA]</scope>
    <source>
        <strain evidence="6 8">DSM 14796</strain>
    </source>
</reference>
<dbReference type="InterPro" id="IPR001732">
    <property type="entry name" value="UDP-Glc/GDP-Man_DH_N"/>
</dbReference>
<evidence type="ECO:0000256" key="2">
    <source>
        <dbReference type="ARBA" id="ARBA00023002"/>
    </source>
</evidence>
<evidence type="ECO:0000313" key="8">
    <source>
        <dbReference type="Proteomes" id="UP000011765"/>
    </source>
</evidence>
<dbReference type="InterPro" id="IPR036291">
    <property type="entry name" value="NAD(P)-bd_dom_sf"/>
</dbReference>
<dbReference type="PANTHER" id="PTHR43491:SF2">
    <property type="entry name" value="UDP-N-ACETYL-D-MANNOSAMINE DEHYDROGENASE"/>
    <property type="match status" value="1"/>
</dbReference>
<dbReference type="PANTHER" id="PTHR43491">
    <property type="entry name" value="UDP-N-ACETYL-D-MANNOSAMINE DEHYDROGENASE"/>
    <property type="match status" value="1"/>
</dbReference>
<evidence type="ECO:0000259" key="5">
    <source>
        <dbReference type="SMART" id="SM00984"/>
    </source>
</evidence>
<dbReference type="InterPro" id="IPR008927">
    <property type="entry name" value="6-PGluconate_DH-like_C_sf"/>
</dbReference>
<name>M1E7L3_9BACT</name>
<dbReference type="GO" id="GO:0051287">
    <property type="term" value="F:NAD binding"/>
    <property type="evidence" value="ECO:0007669"/>
    <property type="project" value="InterPro"/>
</dbReference>
<dbReference type="GO" id="GO:0003979">
    <property type="term" value="F:UDP-glucose 6-dehydrogenase activity"/>
    <property type="evidence" value="ECO:0007669"/>
    <property type="project" value="UniProtKB-EC"/>
</dbReference>
<dbReference type="PIRSF" id="PIRSF000124">
    <property type="entry name" value="UDPglc_GDPman_dh"/>
    <property type="match status" value="1"/>
</dbReference>
<accession>M1E7L3</accession>
<dbReference type="InterPro" id="IPR014026">
    <property type="entry name" value="UDP-Glc/GDP-Man_DH_dimer"/>
</dbReference>
<dbReference type="RefSeq" id="WP_013755773.1">
    <property type="nucleotide sequence ID" value="NC_015499.1"/>
</dbReference>
<dbReference type="KEGG" id="tnr:Thena_0841"/>
<dbReference type="SUPFAM" id="SSF52413">
    <property type="entry name" value="UDP-glucose/GDP-mannose dehydrogenase C-terminal domain"/>
    <property type="match status" value="1"/>
</dbReference>
<dbReference type="Pfam" id="PF03721">
    <property type="entry name" value="UDPG_MGDP_dh_N"/>
    <property type="match status" value="1"/>
</dbReference>
<dbReference type="Pfam" id="PF00984">
    <property type="entry name" value="UDPG_MGDP_dh"/>
    <property type="match status" value="1"/>
</dbReference>
<evidence type="ECO:0000256" key="4">
    <source>
        <dbReference type="PIRNR" id="PIRNR000124"/>
    </source>
</evidence>
<dbReference type="EC" id="1.1.1.22" evidence="6"/>
<dbReference type="STRING" id="747365.Thena_0400"/>
<dbReference type="HOGENOM" id="CLU_023810_3_2_9"/>
<organism evidence="6 8">
    <name type="scientific">Thermodesulfobium narugense DSM 14796</name>
    <dbReference type="NCBI Taxonomy" id="747365"/>
    <lineage>
        <taxon>Bacteria</taxon>
        <taxon>Pseudomonadati</taxon>
        <taxon>Thermodesulfobiota</taxon>
        <taxon>Thermodesulfobiia</taxon>
        <taxon>Thermodesulfobiales</taxon>
        <taxon>Thermodesulfobiaceae</taxon>
        <taxon>Thermodesulfobium</taxon>
    </lineage>
</organism>
<feature type="domain" description="UDP-glucose/GDP-mannose dehydrogenase C-terminal" evidence="5">
    <location>
        <begin position="307"/>
        <end position="393"/>
    </location>
</feature>
<dbReference type="EMBL" id="CP002690">
    <property type="protein sequence ID" value="AEE14044.1"/>
    <property type="molecule type" value="Genomic_DNA"/>
</dbReference>
<evidence type="ECO:0000256" key="1">
    <source>
        <dbReference type="ARBA" id="ARBA00006601"/>
    </source>
</evidence>
<protein>
    <submittedName>
        <fullName evidence="6">Nucleotide sugar dehydrogenase</fullName>
        <ecNumber evidence="6">1.1.1.22</ecNumber>
    </submittedName>
</protein>
<dbReference type="Gene3D" id="3.40.50.720">
    <property type="entry name" value="NAD(P)-binding Rossmann-like Domain"/>
    <property type="match status" value="2"/>
</dbReference>
<dbReference type="InterPro" id="IPR014027">
    <property type="entry name" value="UDP-Glc/GDP-Man_DH_C"/>
</dbReference>
<dbReference type="Pfam" id="PF03720">
    <property type="entry name" value="UDPG_MGDP_dh_C"/>
    <property type="match status" value="1"/>
</dbReference>
<dbReference type="GO" id="GO:0016628">
    <property type="term" value="F:oxidoreductase activity, acting on the CH-CH group of donors, NAD or NADP as acceptor"/>
    <property type="evidence" value="ECO:0007669"/>
    <property type="project" value="InterPro"/>
</dbReference>
<proteinExistence type="inferred from homology"/>
<sequence>MSFKYDVCIVGGLGHVGLPLGLSFANKNLKTILYDINKDAIELVKNKVMPFMEQGAEEMLKNTLDKTLFVTDERDVIKDSKFIVIVIGTPVDEHLSPNFVLFRDFLSRFINLFSDDQHIILRSTVYPGTTEKIVDYLRRNNLKTRVSFCPERIAQGYAIAEISNLPQIISSDDEESFSEAEKLFKTITSEVIRLSFMEAELAKLFTNVYRYIKFSIANQFYQIALQNNLDFYKIYDAIVYNYPRAKDFPKAGFTAGPCLFKDTMQLAAFSKNNFFLGHAAMLVNEGLPYFLVEQLKQRVSLDNKVVGILGMAFKPDCDDKRESLAYKLKHILEFENCTLFCSDPYIKDPRFLPEDELIEKCDIIFIGCPHSRYSSLNIPSEKILIDPWRSKQK</sequence>
<keyword evidence="3" id="KW-0520">NAD</keyword>
<dbReference type="SUPFAM" id="SSF48179">
    <property type="entry name" value="6-phosphogluconate dehydrogenase C-terminal domain-like"/>
    <property type="match status" value="1"/>
</dbReference>
<dbReference type="SUPFAM" id="SSF51735">
    <property type="entry name" value="NAD(P)-binding Rossmann-fold domains"/>
    <property type="match status" value="1"/>
</dbReference>
<dbReference type="eggNOG" id="COG0677">
    <property type="taxonomic scope" value="Bacteria"/>
</dbReference>
<dbReference type="OrthoDB" id="9803238at2"/>
<dbReference type="AlphaFoldDB" id="M1E7L3"/>
<dbReference type="InterPro" id="IPR017476">
    <property type="entry name" value="UDP-Glc/GDP-Man"/>
</dbReference>
<dbReference type="GO" id="GO:0000271">
    <property type="term" value="P:polysaccharide biosynthetic process"/>
    <property type="evidence" value="ECO:0007669"/>
    <property type="project" value="InterPro"/>
</dbReference>
<evidence type="ECO:0000313" key="6">
    <source>
        <dbReference type="EMBL" id="AEE14044.1"/>
    </source>
</evidence>
<dbReference type="InterPro" id="IPR028359">
    <property type="entry name" value="UDP_ManNAc/GlcNAc_DH"/>
</dbReference>
<dbReference type="InterPro" id="IPR036220">
    <property type="entry name" value="UDP-Glc/GDP-Man_DH_C_sf"/>
</dbReference>
<dbReference type="SMART" id="SM00984">
    <property type="entry name" value="UDPG_MGDP_dh_C"/>
    <property type="match status" value="1"/>
</dbReference>
<keyword evidence="8" id="KW-1185">Reference proteome</keyword>
<gene>
    <name evidence="6" type="ORF">Thena_0400</name>
    <name evidence="7" type="ORF">Thena_0841</name>
</gene>
<keyword evidence="2 6" id="KW-0560">Oxidoreductase</keyword>
<evidence type="ECO:0000313" key="7">
    <source>
        <dbReference type="EMBL" id="AEE14471.1"/>
    </source>
</evidence>
<dbReference type="PIRSF" id="PIRSF500136">
    <property type="entry name" value="UDP_ManNAc_DH"/>
    <property type="match status" value="1"/>
</dbReference>
<dbReference type="NCBIfam" id="TIGR03026">
    <property type="entry name" value="NDP-sugDHase"/>
    <property type="match status" value="1"/>
</dbReference>